<comment type="similarity">
    <text evidence="7">Belongs to the binding-protein-dependent transport system permease family.</text>
</comment>
<dbReference type="STRING" id="525904.Tter_2616"/>
<evidence type="ECO:0000256" key="1">
    <source>
        <dbReference type="ARBA" id="ARBA00004651"/>
    </source>
</evidence>
<feature type="transmembrane region" description="Helical" evidence="7">
    <location>
        <begin position="159"/>
        <end position="180"/>
    </location>
</feature>
<feature type="transmembrane region" description="Helical" evidence="7">
    <location>
        <begin position="263"/>
        <end position="284"/>
    </location>
</feature>
<keyword evidence="10" id="KW-1185">Reference proteome</keyword>
<feature type="transmembrane region" description="Helical" evidence="7">
    <location>
        <begin position="201"/>
        <end position="223"/>
    </location>
</feature>
<protein>
    <submittedName>
        <fullName evidence="9">Binding-protein-dependent transport systems inner membrane component</fullName>
    </submittedName>
</protein>
<proteinExistence type="inferred from homology"/>
<dbReference type="PANTHER" id="PTHR43744:SF12">
    <property type="entry name" value="ABC TRANSPORTER PERMEASE PROTEIN MG189-RELATED"/>
    <property type="match status" value="1"/>
</dbReference>
<dbReference type="Gene3D" id="1.10.3720.10">
    <property type="entry name" value="MetI-like"/>
    <property type="match status" value="1"/>
</dbReference>
<name>D1CID3_THET1</name>
<dbReference type="CDD" id="cd06261">
    <property type="entry name" value="TM_PBP2"/>
    <property type="match status" value="1"/>
</dbReference>
<evidence type="ECO:0000256" key="3">
    <source>
        <dbReference type="ARBA" id="ARBA00022475"/>
    </source>
</evidence>
<evidence type="ECO:0000313" key="10">
    <source>
        <dbReference type="Proteomes" id="UP000000323"/>
    </source>
</evidence>
<dbReference type="OrthoDB" id="9771544at2"/>
<dbReference type="PANTHER" id="PTHR43744">
    <property type="entry name" value="ABC TRANSPORTER PERMEASE PROTEIN MG189-RELATED-RELATED"/>
    <property type="match status" value="1"/>
</dbReference>
<dbReference type="AlphaFoldDB" id="D1CID3"/>
<dbReference type="Proteomes" id="UP000000323">
    <property type="component" value="Chromosome 2"/>
</dbReference>
<dbReference type="RefSeq" id="WP_012876535.1">
    <property type="nucleotide sequence ID" value="NC_013526.1"/>
</dbReference>
<dbReference type="InterPro" id="IPR000515">
    <property type="entry name" value="MetI-like"/>
</dbReference>
<dbReference type="Pfam" id="PF00528">
    <property type="entry name" value="BPD_transp_1"/>
    <property type="match status" value="1"/>
</dbReference>
<feature type="transmembrane region" description="Helical" evidence="7">
    <location>
        <begin position="30"/>
        <end position="51"/>
    </location>
</feature>
<evidence type="ECO:0000259" key="8">
    <source>
        <dbReference type="PROSITE" id="PS50928"/>
    </source>
</evidence>
<organism evidence="9 10">
    <name type="scientific">Thermobaculum terrenum (strain ATCC BAA-798 / CCMEE 7001 / YNP1)</name>
    <dbReference type="NCBI Taxonomy" id="525904"/>
    <lineage>
        <taxon>Bacteria</taxon>
        <taxon>Bacillati</taxon>
        <taxon>Chloroflexota</taxon>
        <taxon>Chloroflexia</taxon>
        <taxon>Candidatus Thermobaculales</taxon>
        <taxon>Candidatus Thermobaculaceae</taxon>
        <taxon>Thermobaculum</taxon>
    </lineage>
</organism>
<dbReference type="SUPFAM" id="SSF161098">
    <property type="entry name" value="MetI-like"/>
    <property type="match status" value="1"/>
</dbReference>
<dbReference type="InterPro" id="IPR035906">
    <property type="entry name" value="MetI-like_sf"/>
</dbReference>
<dbReference type="eggNOG" id="COG0395">
    <property type="taxonomic scope" value="Bacteria"/>
</dbReference>
<keyword evidence="5 7" id="KW-1133">Transmembrane helix</keyword>
<keyword evidence="3" id="KW-1003">Cell membrane</keyword>
<keyword evidence="6 7" id="KW-0472">Membrane</keyword>
<evidence type="ECO:0000256" key="2">
    <source>
        <dbReference type="ARBA" id="ARBA00022448"/>
    </source>
</evidence>
<keyword evidence="2 7" id="KW-0813">Transport</keyword>
<evidence type="ECO:0000313" key="9">
    <source>
        <dbReference type="EMBL" id="ACZ43504.1"/>
    </source>
</evidence>
<dbReference type="GO" id="GO:0005886">
    <property type="term" value="C:plasma membrane"/>
    <property type="evidence" value="ECO:0007669"/>
    <property type="project" value="UniProtKB-SubCell"/>
</dbReference>
<feature type="transmembrane region" description="Helical" evidence="7">
    <location>
        <begin position="95"/>
        <end position="117"/>
    </location>
</feature>
<comment type="subcellular location">
    <subcellularLocation>
        <location evidence="1 7">Cell membrane</location>
        <topology evidence="1 7">Multi-pass membrane protein</topology>
    </subcellularLocation>
</comment>
<dbReference type="HOGENOM" id="CLU_016047_1_1_0"/>
<feature type="domain" description="ABC transmembrane type-1" evidence="8">
    <location>
        <begin position="91"/>
        <end position="280"/>
    </location>
</feature>
<feature type="transmembrane region" description="Helical" evidence="7">
    <location>
        <begin position="126"/>
        <end position="147"/>
    </location>
</feature>
<dbReference type="GO" id="GO:0055085">
    <property type="term" value="P:transmembrane transport"/>
    <property type="evidence" value="ECO:0007669"/>
    <property type="project" value="InterPro"/>
</dbReference>
<reference evidence="10" key="1">
    <citation type="journal article" date="2010" name="Stand. Genomic Sci.">
        <title>Complete genome sequence of 'Thermobaculum terrenum' type strain (YNP1).</title>
        <authorList>
            <person name="Kiss H."/>
            <person name="Cleland D."/>
            <person name="Lapidus A."/>
            <person name="Lucas S."/>
            <person name="Glavina Del Rio T."/>
            <person name="Nolan M."/>
            <person name="Tice H."/>
            <person name="Han C."/>
            <person name="Goodwin L."/>
            <person name="Pitluck S."/>
            <person name="Liolios K."/>
            <person name="Ivanova N."/>
            <person name="Mavromatis K."/>
            <person name="Ovchinnikova G."/>
            <person name="Pati A."/>
            <person name="Chen A."/>
            <person name="Palaniappan K."/>
            <person name="Land M."/>
            <person name="Hauser L."/>
            <person name="Chang Y."/>
            <person name="Jeffries C."/>
            <person name="Lu M."/>
            <person name="Brettin T."/>
            <person name="Detter J."/>
            <person name="Goker M."/>
            <person name="Tindall B."/>
            <person name="Beck B."/>
            <person name="McDermott T."/>
            <person name="Woyke T."/>
            <person name="Bristow J."/>
            <person name="Eisen J."/>
            <person name="Markowitz V."/>
            <person name="Hugenholtz P."/>
            <person name="Kyrpides N."/>
            <person name="Klenk H."/>
            <person name="Cheng J."/>
        </authorList>
    </citation>
    <scope>NUCLEOTIDE SEQUENCE [LARGE SCALE GENOMIC DNA]</scope>
    <source>
        <strain evidence="10">ATCC BAA-798 / YNP1</strain>
    </source>
</reference>
<dbReference type="EMBL" id="CP001826">
    <property type="protein sequence ID" value="ACZ43504.1"/>
    <property type="molecule type" value="Genomic_DNA"/>
</dbReference>
<evidence type="ECO:0000256" key="5">
    <source>
        <dbReference type="ARBA" id="ARBA00022989"/>
    </source>
</evidence>
<evidence type="ECO:0000256" key="6">
    <source>
        <dbReference type="ARBA" id="ARBA00023136"/>
    </source>
</evidence>
<gene>
    <name evidence="9" type="ordered locus">Tter_2616</name>
</gene>
<sequence>MTVRTTQTAALAEREHVVARARRRLKAGDLALYLVLTLLALVFAMPFFLMLSNAFKTSAEIIQIPPTLIPEHPSLDSFREVLRSAPYLTWFRNSIVVASSVTLITLFTSSIAGYIFAKFDFPGKGLLFVLLLSTMMVPFSVLLIPMYLIADYLHLLNTLWALIVPGMVSAFGVFLLRQFIANIPNDLIEAARMDGASEFSIYSRVIVPLVGPPLAALGIFTFLGSWNDYLWPLVVVNDLNKMTLPLALSFFNSAHAQRYDLVMASATMMVLPVFVVFGIFQRYIVNAFVLTGIK</sequence>
<accession>D1CID3</accession>
<dbReference type="KEGG" id="ttr:Tter_2616"/>
<keyword evidence="4 7" id="KW-0812">Transmembrane</keyword>
<evidence type="ECO:0000256" key="4">
    <source>
        <dbReference type="ARBA" id="ARBA00022692"/>
    </source>
</evidence>
<dbReference type="PROSITE" id="PS50928">
    <property type="entry name" value="ABC_TM1"/>
    <property type="match status" value="1"/>
</dbReference>
<evidence type="ECO:0000256" key="7">
    <source>
        <dbReference type="RuleBase" id="RU363032"/>
    </source>
</evidence>